<dbReference type="InterPro" id="IPR008279">
    <property type="entry name" value="PEP-util_enz_mobile_dom"/>
</dbReference>
<proteinExistence type="predicted"/>
<evidence type="ECO:0000259" key="2">
    <source>
        <dbReference type="Pfam" id="PF01326"/>
    </source>
</evidence>
<keyword evidence="4" id="KW-1185">Reference proteome</keyword>
<feature type="domain" description="PEP-utilising enzyme mobile" evidence="1">
    <location>
        <begin position="654"/>
        <end position="724"/>
    </location>
</feature>
<dbReference type="SUPFAM" id="SSF52009">
    <property type="entry name" value="Phosphohistidine domain"/>
    <property type="match status" value="1"/>
</dbReference>
<sequence length="731" mass="77989">MIIDLEQAARRGPAVVGTKAAVLSELAGAGFAVPAGFVVTTDAVEGTDLAAAAARLGDGRFAVRSSGAAEDLPDASYAGLYETFLDVPADELGNAVRACFAAADSDRVHAYHQRRGGPEPTMAVLVQRMIDPLAAGVAFTAHPVTGNRNLTVVTAVPGPGEALVSGRGDAEEWLIEAGAAPPGRSRPDAEPVLTTTQALAVAALARRVADRYGRPQDVEWAIDHDGRLWLLQARPMTALPAPVSWDPPGPGLWMRNFRLGEWLPEPVTPLFATWLLPLIENGYLDGMQHSVRVRVPFRWTLVNGWYYNATPIPSLTLLATVLRQGRAHAVKVLFNALVRVGRNPAAADRAVLADLERQWREQQLPAYRHLVDAAEAEIPTAPPDRLIQLVDQLGRQAGVALWYLAIVGGSAWKMEACLTRFTRAHLAKVLPSAEGGAQPLLRGLPGAEPTVDPHAVFSADWYHPLAADLPAPAHSQRLGDRHAELVAERLAAEQRCTAALADRPRLLAEFQQLLRVNQHYAVTREQQARTFTLAWPALRACARSLGRHLKQAGALDDIDDVFFCTRSDLDSAGTAIDTTGRRARWEQQRRFAAPLTLGRPPRPFGDVIDHAVQTARGGTAIANDSTIVGHPASAGQATGPVRIITAPADFATFADGAILVAKATAPAWTPLFAHAAAIVTDGGTLAAHASLVAREYGIPAVVGTGDATTRLHPGDVVTVNGTTGTVTIHRQ</sequence>
<dbReference type="InterPro" id="IPR002192">
    <property type="entry name" value="PPDK_AMP/ATP-bd"/>
</dbReference>
<dbReference type="Gene3D" id="3.30.470.20">
    <property type="entry name" value="ATP-grasp fold, B domain"/>
    <property type="match status" value="2"/>
</dbReference>
<dbReference type="Proteomes" id="UP001596548">
    <property type="component" value="Unassembled WGS sequence"/>
</dbReference>
<dbReference type="Gene3D" id="3.50.30.10">
    <property type="entry name" value="Phosphohistidine domain"/>
    <property type="match status" value="1"/>
</dbReference>
<feature type="domain" description="Pyruvate phosphate dikinase AMP/ATP-binding" evidence="2">
    <location>
        <begin position="59"/>
        <end position="176"/>
    </location>
</feature>
<dbReference type="InterPro" id="IPR013815">
    <property type="entry name" value="ATP_grasp_subdomain_1"/>
</dbReference>
<name>A0ABW2HXS8_9ACTN</name>
<protein>
    <submittedName>
        <fullName evidence="3">PEP/pyruvate-binding domain-containing protein</fullName>
    </submittedName>
</protein>
<gene>
    <name evidence="3" type="ORF">ACFQS1_25360</name>
</gene>
<dbReference type="SUPFAM" id="SSF56059">
    <property type="entry name" value="Glutathione synthetase ATP-binding domain-like"/>
    <property type="match status" value="1"/>
</dbReference>
<dbReference type="InterPro" id="IPR036637">
    <property type="entry name" value="Phosphohistidine_dom_sf"/>
</dbReference>
<dbReference type="Pfam" id="PF01326">
    <property type="entry name" value="PPDK_N"/>
    <property type="match status" value="2"/>
</dbReference>
<evidence type="ECO:0000259" key="1">
    <source>
        <dbReference type="Pfam" id="PF00391"/>
    </source>
</evidence>
<evidence type="ECO:0000313" key="4">
    <source>
        <dbReference type="Proteomes" id="UP001596548"/>
    </source>
</evidence>
<dbReference type="PANTHER" id="PTHR43615">
    <property type="entry name" value="PHOSPHOENOLPYRUVATE SYNTHASE-RELATED"/>
    <property type="match status" value="1"/>
</dbReference>
<dbReference type="RefSeq" id="WP_378972781.1">
    <property type="nucleotide sequence ID" value="NZ_JBHTBJ010000021.1"/>
</dbReference>
<reference evidence="4" key="1">
    <citation type="journal article" date="2019" name="Int. J. Syst. Evol. Microbiol.">
        <title>The Global Catalogue of Microorganisms (GCM) 10K type strain sequencing project: providing services to taxonomists for standard genome sequencing and annotation.</title>
        <authorList>
            <consortium name="The Broad Institute Genomics Platform"/>
            <consortium name="The Broad Institute Genome Sequencing Center for Infectious Disease"/>
            <person name="Wu L."/>
            <person name="Ma J."/>
        </authorList>
    </citation>
    <scope>NUCLEOTIDE SEQUENCE [LARGE SCALE GENOMIC DNA]</scope>
    <source>
        <strain evidence="4">XZYJT-10</strain>
    </source>
</reference>
<accession>A0ABW2HXS8</accession>
<dbReference type="PANTHER" id="PTHR43615:SF1">
    <property type="entry name" value="PPDK_N DOMAIN-CONTAINING PROTEIN"/>
    <property type="match status" value="1"/>
</dbReference>
<dbReference type="EMBL" id="JBHTBJ010000021">
    <property type="protein sequence ID" value="MFC7277335.1"/>
    <property type="molecule type" value="Genomic_DNA"/>
</dbReference>
<dbReference type="Pfam" id="PF00391">
    <property type="entry name" value="PEP-utilizers"/>
    <property type="match status" value="1"/>
</dbReference>
<organism evidence="3 4">
    <name type="scientific">Paractinoplanes rhizophilus</name>
    <dbReference type="NCBI Taxonomy" id="1416877"/>
    <lineage>
        <taxon>Bacteria</taxon>
        <taxon>Bacillati</taxon>
        <taxon>Actinomycetota</taxon>
        <taxon>Actinomycetes</taxon>
        <taxon>Micromonosporales</taxon>
        <taxon>Micromonosporaceae</taxon>
        <taxon>Paractinoplanes</taxon>
    </lineage>
</organism>
<comment type="caution">
    <text evidence="3">The sequence shown here is derived from an EMBL/GenBank/DDBJ whole genome shotgun (WGS) entry which is preliminary data.</text>
</comment>
<feature type="domain" description="Pyruvate phosphate dikinase AMP/ATP-binding" evidence="2">
    <location>
        <begin position="189"/>
        <end position="239"/>
    </location>
</feature>
<dbReference type="Gene3D" id="3.30.1490.20">
    <property type="entry name" value="ATP-grasp fold, A domain"/>
    <property type="match status" value="2"/>
</dbReference>
<dbReference type="InterPro" id="IPR051549">
    <property type="entry name" value="PEP_Utilizing_Enz"/>
</dbReference>
<evidence type="ECO:0000313" key="3">
    <source>
        <dbReference type="EMBL" id="MFC7277335.1"/>
    </source>
</evidence>